<reference evidence="1 2" key="1">
    <citation type="journal article" date="2023" name="Int. J. Mol. Sci.">
        <title>De Novo Assembly and Annotation of 11 Diverse Shrub Willow (Salix) Genomes Reveals Novel Gene Organization in Sex-Linked Regions.</title>
        <authorList>
            <person name="Hyden B."/>
            <person name="Feng K."/>
            <person name="Yates T.B."/>
            <person name="Jawdy S."/>
            <person name="Cereghino C."/>
            <person name="Smart L.B."/>
            <person name="Muchero W."/>
        </authorList>
    </citation>
    <scope>NUCLEOTIDE SEQUENCE [LARGE SCALE GENOMIC DNA]</scope>
    <source>
        <tissue evidence="1">Shoot tip</tissue>
    </source>
</reference>
<dbReference type="EMBL" id="JAPFFJ010000006">
    <property type="protein sequence ID" value="KAJ6426221.1"/>
    <property type="molecule type" value="Genomic_DNA"/>
</dbReference>
<sequence>MGSVTVICIDKTSWITMNPVEVDECWIGETLIGEDSAIPGQVKDAFRIGISTSSSNDQESLISWCARKFGMNMESFKRSHTISEMKELSPW</sequence>
<evidence type="ECO:0000313" key="2">
    <source>
        <dbReference type="Proteomes" id="UP001162972"/>
    </source>
</evidence>
<name>A0AAD6PE71_9ROSI</name>
<proteinExistence type="predicted"/>
<comment type="caution">
    <text evidence="1">The sequence shown here is derived from an EMBL/GenBank/DDBJ whole genome shotgun (WGS) entry which is preliminary data.</text>
</comment>
<keyword evidence="2" id="KW-1185">Reference proteome</keyword>
<protein>
    <submittedName>
        <fullName evidence="1">Uncharacterized protein</fullName>
    </submittedName>
</protein>
<organism evidence="1 2">
    <name type="scientific">Salix udensis</name>
    <dbReference type="NCBI Taxonomy" id="889485"/>
    <lineage>
        <taxon>Eukaryota</taxon>
        <taxon>Viridiplantae</taxon>
        <taxon>Streptophyta</taxon>
        <taxon>Embryophyta</taxon>
        <taxon>Tracheophyta</taxon>
        <taxon>Spermatophyta</taxon>
        <taxon>Magnoliopsida</taxon>
        <taxon>eudicotyledons</taxon>
        <taxon>Gunneridae</taxon>
        <taxon>Pentapetalae</taxon>
        <taxon>rosids</taxon>
        <taxon>fabids</taxon>
        <taxon>Malpighiales</taxon>
        <taxon>Salicaceae</taxon>
        <taxon>Saliceae</taxon>
        <taxon>Salix</taxon>
    </lineage>
</organism>
<dbReference type="Proteomes" id="UP001162972">
    <property type="component" value="Chromosome 16"/>
</dbReference>
<gene>
    <name evidence="1" type="ORF">OIU84_026744</name>
</gene>
<dbReference type="AlphaFoldDB" id="A0AAD6PE71"/>
<accession>A0AAD6PE71</accession>
<evidence type="ECO:0000313" key="1">
    <source>
        <dbReference type="EMBL" id="KAJ6426221.1"/>
    </source>
</evidence>